<evidence type="ECO:0000313" key="1">
    <source>
        <dbReference type="EMBL" id="MFC4671328.1"/>
    </source>
</evidence>
<dbReference type="RefSeq" id="WP_380721755.1">
    <property type="nucleotide sequence ID" value="NZ_JBHSGI010000033.1"/>
</dbReference>
<organism evidence="1 2">
    <name type="scientific">Seohaeicola nanhaiensis</name>
    <dbReference type="NCBI Taxonomy" id="1387282"/>
    <lineage>
        <taxon>Bacteria</taxon>
        <taxon>Pseudomonadati</taxon>
        <taxon>Pseudomonadota</taxon>
        <taxon>Alphaproteobacteria</taxon>
        <taxon>Rhodobacterales</taxon>
        <taxon>Roseobacteraceae</taxon>
        <taxon>Seohaeicola</taxon>
    </lineage>
</organism>
<dbReference type="Proteomes" id="UP001595973">
    <property type="component" value="Unassembled WGS sequence"/>
</dbReference>
<protein>
    <submittedName>
        <fullName evidence="1">DUF1150 family protein</fullName>
    </submittedName>
</protein>
<keyword evidence="2" id="KW-1185">Reference proteome</keyword>
<comment type="caution">
    <text evidence="1">The sequence shown here is derived from an EMBL/GenBank/DDBJ whole genome shotgun (WGS) entry which is preliminary data.</text>
</comment>
<dbReference type="EMBL" id="JBHSGI010000033">
    <property type="protein sequence ID" value="MFC4671328.1"/>
    <property type="molecule type" value="Genomic_DNA"/>
</dbReference>
<name>A0ABV9KML4_9RHOB</name>
<evidence type="ECO:0000313" key="2">
    <source>
        <dbReference type="Proteomes" id="UP001595973"/>
    </source>
</evidence>
<accession>A0ABV9KML4</accession>
<dbReference type="Pfam" id="PF06620">
    <property type="entry name" value="DUF1150"/>
    <property type="match status" value="1"/>
</dbReference>
<proteinExistence type="predicted"/>
<reference evidence="2" key="1">
    <citation type="journal article" date="2019" name="Int. J. Syst. Evol. Microbiol.">
        <title>The Global Catalogue of Microorganisms (GCM) 10K type strain sequencing project: providing services to taxonomists for standard genome sequencing and annotation.</title>
        <authorList>
            <consortium name="The Broad Institute Genomics Platform"/>
            <consortium name="The Broad Institute Genome Sequencing Center for Infectious Disease"/>
            <person name="Wu L."/>
            <person name="Ma J."/>
        </authorList>
    </citation>
    <scope>NUCLEOTIDE SEQUENCE [LARGE SCALE GENOMIC DNA]</scope>
    <source>
        <strain evidence="2">CGMCC 4.7283</strain>
    </source>
</reference>
<gene>
    <name evidence="1" type="ORF">ACFO5X_22440</name>
</gene>
<sequence>MNTPFDFQEPGKGIVYVKPVQVADLPEALKAEAGELELIYAVHDSDGHQLALVADRKLAFMLARQHDYAPVNVH</sequence>
<dbReference type="InterPro" id="IPR009531">
    <property type="entry name" value="DUF1150"/>
</dbReference>